<sequence>MKITAARLIVCSPDRNFVTLLVETDEGLTGLGDATLNGRELAVAAYLEEHVLPCLIGRDPSRIEDIWQYLYRGAYWRRGPVTMTAIAAVDMALWDIKGKALNTPVYNLLGGASRQGCLVYTHANGADIAEAVDSVQKHIAEGYLAVRAQAGVPGVASSYGVPKGGKAYEPAERGLPSESLWSTERYLNFAPKLFEQVRLAAGEDIHLLHDVHHRLTPIEAARLGKSLEPYRLFWMEDPTPAELQDGFALIRQHTTTPIATGEVFNSLWDCKELIEKQLIDYIRMTVVHGGGITHARKVADFAAIYQVRTGYHGATDLSPVAMAAALHVGLAIHNFGIQEHMAHTALTDEVFPHAYSFQAGYMHPGDRPGLGVEIDEALASRYPYQRAYLPVARKLDGTLTDW</sequence>
<protein>
    <submittedName>
        <fullName evidence="2">Mannonate dehydratase</fullName>
    </submittedName>
</protein>
<dbReference type="PROSITE" id="PS00908">
    <property type="entry name" value="MR_MLE_1"/>
    <property type="match status" value="1"/>
</dbReference>
<dbReference type="InterPro" id="IPR018110">
    <property type="entry name" value="Mandel_Rmase/mucon_lact_enz_CS"/>
</dbReference>
<name>A0A239M264_9BACT</name>
<evidence type="ECO:0000313" key="3">
    <source>
        <dbReference type="Proteomes" id="UP000198356"/>
    </source>
</evidence>
<dbReference type="InterPro" id="IPR034593">
    <property type="entry name" value="DgoD-like"/>
</dbReference>
<evidence type="ECO:0000313" key="2">
    <source>
        <dbReference type="EMBL" id="SNT36670.1"/>
    </source>
</evidence>
<keyword evidence="3" id="KW-1185">Reference proteome</keyword>
<dbReference type="Gene3D" id="3.20.20.120">
    <property type="entry name" value="Enolase-like C-terminal domain"/>
    <property type="match status" value="1"/>
</dbReference>
<dbReference type="InterPro" id="IPR013341">
    <property type="entry name" value="Mandelate_racemase_N_dom"/>
</dbReference>
<gene>
    <name evidence="2" type="ORF">SAMN05421770_10952</name>
</gene>
<dbReference type="InterPro" id="IPR034589">
    <property type="entry name" value="D-mannonate_dehydratase-like"/>
</dbReference>
<dbReference type="PROSITE" id="PS00909">
    <property type="entry name" value="MR_MLE_2"/>
    <property type="match status" value="1"/>
</dbReference>
<dbReference type="SUPFAM" id="SSF54826">
    <property type="entry name" value="Enolase N-terminal domain-like"/>
    <property type="match status" value="1"/>
</dbReference>
<dbReference type="EMBL" id="FZOU01000009">
    <property type="protein sequence ID" value="SNT36670.1"/>
    <property type="molecule type" value="Genomic_DNA"/>
</dbReference>
<dbReference type="RefSeq" id="WP_089410036.1">
    <property type="nucleotide sequence ID" value="NZ_FZOU01000009.1"/>
</dbReference>
<dbReference type="InterPro" id="IPR029017">
    <property type="entry name" value="Enolase-like_N"/>
</dbReference>
<dbReference type="InterPro" id="IPR013342">
    <property type="entry name" value="Mandelate_racemase_C"/>
</dbReference>
<dbReference type="AlphaFoldDB" id="A0A239M264"/>
<dbReference type="SMART" id="SM00922">
    <property type="entry name" value="MR_MLE"/>
    <property type="match status" value="1"/>
</dbReference>
<dbReference type="OrthoDB" id="9775391at2"/>
<organism evidence="2 3">
    <name type="scientific">Granulicella rosea</name>
    <dbReference type="NCBI Taxonomy" id="474952"/>
    <lineage>
        <taxon>Bacteria</taxon>
        <taxon>Pseudomonadati</taxon>
        <taxon>Acidobacteriota</taxon>
        <taxon>Terriglobia</taxon>
        <taxon>Terriglobales</taxon>
        <taxon>Acidobacteriaceae</taxon>
        <taxon>Granulicella</taxon>
    </lineage>
</organism>
<dbReference type="Pfam" id="PF02746">
    <property type="entry name" value="MR_MLE_N"/>
    <property type="match status" value="1"/>
</dbReference>
<evidence type="ECO:0000259" key="1">
    <source>
        <dbReference type="SMART" id="SM00922"/>
    </source>
</evidence>
<dbReference type="GO" id="GO:0008927">
    <property type="term" value="F:mannonate dehydratase activity"/>
    <property type="evidence" value="ECO:0007669"/>
    <property type="project" value="UniProtKB-ARBA"/>
</dbReference>
<dbReference type="PANTHER" id="PTHR48080">
    <property type="entry name" value="D-GALACTONATE DEHYDRATASE-RELATED"/>
    <property type="match status" value="1"/>
</dbReference>
<dbReference type="GO" id="GO:0016052">
    <property type="term" value="P:carbohydrate catabolic process"/>
    <property type="evidence" value="ECO:0007669"/>
    <property type="project" value="UniProtKB-ARBA"/>
</dbReference>
<dbReference type="Proteomes" id="UP000198356">
    <property type="component" value="Unassembled WGS sequence"/>
</dbReference>
<dbReference type="PANTHER" id="PTHR48080:SF6">
    <property type="entry name" value="STARVATION-SENSING PROTEIN RSPA"/>
    <property type="match status" value="1"/>
</dbReference>
<dbReference type="SFLD" id="SFLDS00001">
    <property type="entry name" value="Enolase"/>
    <property type="match status" value="1"/>
</dbReference>
<dbReference type="GO" id="GO:0000287">
    <property type="term" value="F:magnesium ion binding"/>
    <property type="evidence" value="ECO:0007669"/>
    <property type="project" value="UniProtKB-ARBA"/>
</dbReference>
<dbReference type="InterPro" id="IPR036849">
    <property type="entry name" value="Enolase-like_C_sf"/>
</dbReference>
<proteinExistence type="predicted"/>
<dbReference type="InterPro" id="IPR029065">
    <property type="entry name" value="Enolase_C-like"/>
</dbReference>
<dbReference type="Gene3D" id="3.30.390.10">
    <property type="entry name" value="Enolase-like, N-terminal domain"/>
    <property type="match status" value="1"/>
</dbReference>
<dbReference type="SUPFAM" id="SSF51604">
    <property type="entry name" value="Enolase C-terminal domain-like"/>
    <property type="match status" value="1"/>
</dbReference>
<dbReference type="NCBIfam" id="NF043051">
    <property type="entry name" value="ManoateDhtManD"/>
    <property type="match status" value="1"/>
</dbReference>
<accession>A0A239M264</accession>
<dbReference type="SFLD" id="SFLDG00033">
    <property type="entry name" value="mannonate_dehydratase"/>
    <property type="match status" value="1"/>
</dbReference>
<dbReference type="Pfam" id="PF13378">
    <property type="entry name" value="MR_MLE_C"/>
    <property type="match status" value="1"/>
</dbReference>
<dbReference type="NCBIfam" id="NF011654">
    <property type="entry name" value="PRK15072.1"/>
    <property type="match status" value="1"/>
</dbReference>
<dbReference type="GO" id="GO:0009063">
    <property type="term" value="P:amino acid catabolic process"/>
    <property type="evidence" value="ECO:0007669"/>
    <property type="project" value="InterPro"/>
</dbReference>
<reference evidence="2 3" key="1">
    <citation type="submission" date="2017-06" db="EMBL/GenBank/DDBJ databases">
        <authorList>
            <person name="Kim H.J."/>
            <person name="Triplett B.A."/>
        </authorList>
    </citation>
    <scope>NUCLEOTIDE SEQUENCE [LARGE SCALE GENOMIC DNA]</scope>
    <source>
        <strain evidence="2 3">DSM 18704</strain>
    </source>
</reference>
<feature type="domain" description="Mandelate racemase/muconate lactonizing enzyme C-terminal" evidence="1">
    <location>
        <begin position="128"/>
        <end position="257"/>
    </location>
</feature>